<gene>
    <name evidence="1" type="ORF">SRB5_63780</name>
</gene>
<protein>
    <recommendedName>
        <fullName evidence="3">AG2 protein</fullName>
    </recommendedName>
</protein>
<evidence type="ECO:0000313" key="1">
    <source>
        <dbReference type="EMBL" id="MQY16182.1"/>
    </source>
</evidence>
<evidence type="ECO:0008006" key="3">
    <source>
        <dbReference type="Google" id="ProtNLM"/>
    </source>
</evidence>
<accession>A0A7K0CT45</accession>
<proteinExistence type="predicted"/>
<comment type="caution">
    <text evidence="1">The sequence shown here is derived from an EMBL/GenBank/DDBJ whole genome shotgun (WGS) entry which is preliminary data.</text>
</comment>
<reference evidence="1 2" key="1">
    <citation type="submission" date="2019-10" db="EMBL/GenBank/DDBJ databases">
        <title>Streptomyces smaragdinus sp. nov. and Streptomyces fabii sp. nov., isolated from the gut of fungus growing-termite Macrotermes natalensis.</title>
        <authorList>
            <person name="Schwitalla J."/>
            <person name="Benndorf R."/>
            <person name="Martin K."/>
            <person name="De Beer W."/>
            <person name="Kaster A.-K."/>
            <person name="Vollmers J."/>
            <person name="Poulsen M."/>
            <person name="Beemelmanns C."/>
        </authorList>
    </citation>
    <scope>NUCLEOTIDE SEQUENCE [LARGE SCALE GENOMIC DNA]</scope>
    <source>
        <strain evidence="1 2">RB5</strain>
    </source>
</reference>
<dbReference type="EMBL" id="WEGJ01000047">
    <property type="protein sequence ID" value="MQY16182.1"/>
    <property type="molecule type" value="Genomic_DNA"/>
</dbReference>
<dbReference type="Proteomes" id="UP000466345">
    <property type="component" value="Unassembled WGS sequence"/>
</dbReference>
<keyword evidence="2" id="KW-1185">Reference proteome</keyword>
<name>A0A7K0CT45_9ACTN</name>
<evidence type="ECO:0000313" key="2">
    <source>
        <dbReference type="Proteomes" id="UP000466345"/>
    </source>
</evidence>
<dbReference type="AlphaFoldDB" id="A0A7K0CT45"/>
<organism evidence="1 2">
    <name type="scientific">Streptomyces smaragdinus</name>
    <dbReference type="NCBI Taxonomy" id="2585196"/>
    <lineage>
        <taxon>Bacteria</taxon>
        <taxon>Bacillati</taxon>
        <taxon>Actinomycetota</taxon>
        <taxon>Actinomycetes</taxon>
        <taxon>Kitasatosporales</taxon>
        <taxon>Streptomycetaceae</taxon>
        <taxon>Streptomyces</taxon>
    </lineage>
</organism>
<sequence length="678" mass="73698">MGLTYHEIMTADLGELEDSARLWRQMGNRFGELKADYNGHVSGPLTSGLWTGLAMNSYAGSAPVTAGQFDAAKTEALAIASILTESHSQLTELQTALKNQVNGAHDAGYKVDDQGQVTYDYARLDPATRNAIHHDPDFQQQVSQRRGEWQTAIDKAVRAIDDADQGCKLALSSASHGDSVNGAYGFNKDANGDIEVAEGQRAAELGKKLEDGKQLSSAEMAELQRLFRDNSDDKAFSRQLLTDIGGADDLIKLTNKLNHEMVYGYGKDHPEDLAAVEKGLAQSLATATSGPHDKFYDDWVDAMKENGRHNFGSNTDPIYGYQTLTGLMLEGGKYDSDLLQTLGNDIIAYEKDKNPALWTGWNALPGTPHDPLNSILGVMGNNPEAATEFLDPQNNDHLKYLIKDREWPGLVMNGGYGPPIEMDDPSMYVGLGDALEAATMDVPGSDMAAHDRVLNGALERLSDKGDDFPPALRQPMATALTNQAGDVYDTMGTIGRGDDVYKEDQLFEVTKQIMRDPNAMTSLNTGLIPEMVDDIQHDTSGQDAESLLRSGRTLGVLEQAQNQAIKLENPDAELPAWKTAIDMGIGHIPHVGGDIQAGVDLVADEWLKGEQERIDKIEAGDYQEGYQNRLTQSEALADLWAQNHTDHPTHSEADLSRLNEAASAGYSDSRIYSGADAG</sequence>